<dbReference type="GO" id="GO:0004620">
    <property type="term" value="F:phospholipase activity"/>
    <property type="evidence" value="ECO:0007669"/>
    <property type="project" value="TreeGrafter"/>
</dbReference>
<feature type="domain" description="DDHD" evidence="2">
    <location>
        <begin position="183"/>
        <end position="422"/>
    </location>
</feature>
<dbReference type="PANTHER" id="PTHR23509">
    <property type="entry name" value="PA-PL1 PHOSPHOLIPASE FAMILY"/>
    <property type="match status" value="1"/>
</dbReference>
<dbReference type="GO" id="GO:0046872">
    <property type="term" value="F:metal ion binding"/>
    <property type="evidence" value="ECO:0007669"/>
    <property type="project" value="InterPro"/>
</dbReference>
<gene>
    <name evidence="3" type="ORF">PINE0816_LOCUS18552</name>
</gene>
<dbReference type="InterPro" id="IPR058055">
    <property type="entry name" value="PA-PLA1"/>
</dbReference>
<dbReference type="AlphaFoldDB" id="A0A7S0CFP1"/>
<organism evidence="3">
    <name type="scientific">Proboscia inermis</name>
    <dbReference type="NCBI Taxonomy" id="420281"/>
    <lineage>
        <taxon>Eukaryota</taxon>
        <taxon>Sar</taxon>
        <taxon>Stramenopiles</taxon>
        <taxon>Ochrophyta</taxon>
        <taxon>Bacillariophyta</taxon>
        <taxon>Coscinodiscophyceae</taxon>
        <taxon>Rhizosoleniophycidae</taxon>
        <taxon>Rhizosoleniales</taxon>
        <taxon>Rhizosoleniaceae</taxon>
        <taxon>Proboscia</taxon>
    </lineage>
</organism>
<dbReference type="PROSITE" id="PS51043">
    <property type="entry name" value="DDHD"/>
    <property type="match status" value="1"/>
</dbReference>
<feature type="compositionally biased region" description="Basic and acidic residues" evidence="1">
    <location>
        <begin position="145"/>
        <end position="170"/>
    </location>
</feature>
<feature type="region of interest" description="Disordered" evidence="1">
    <location>
        <begin position="131"/>
        <end position="175"/>
    </location>
</feature>
<name>A0A7S0CFP1_9STRA</name>
<proteinExistence type="predicted"/>
<reference evidence="3" key="1">
    <citation type="submission" date="2021-01" db="EMBL/GenBank/DDBJ databases">
        <authorList>
            <person name="Corre E."/>
            <person name="Pelletier E."/>
            <person name="Niang G."/>
            <person name="Scheremetjew M."/>
            <person name="Finn R."/>
            <person name="Kale V."/>
            <person name="Holt S."/>
            <person name="Cochrane G."/>
            <person name="Meng A."/>
            <person name="Brown T."/>
            <person name="Cohen L."/>
        </authorList>
    </citation>
    <scope>NUCLEOTIDE SEQUENCE</scope>
    <source>
        <strain evidence="3">CCAP1064/1</strain>
    </source>
</reference>
<evidence type="ECO:0000259" key="2">
    <source>
        <dbReference type="PROSITE" id="PS51043"/>
    </source>
</evidence>
<dbReference type="Pfam" id="PF02862">
    <property type="entry name" value="DDHD"/>
    <property type="match status" value="2"/>
</dbReference>
<dbReference type="SMART" id="SM01127">
    <property type="entry name" value="DDHD"/>
    <property type="match status" value="1"/>
</dbReference>
<dbReference type="PANTHER" id="PTHR23509:SF10">
    <property type="entry name" value="LD21067P"/>
    <property type="match status" value="1"/>
</dbReference>
<sequence length="428" mass="47903">MPPPPSRIEVMPIRWYERIHGPNSLMKSLSSVTIDSIQSLRAIANDVVFDVLMYLTPEFCYETLDCVLGQINDIYTKFISINNGYVRNGGQFGLIGHSLGSVISWDMLSIHKQWKHDGIIDLTEVDDSQSLRKQPQVVSSPLRGTDSREEKNGLSKQAKANDGHTDKDRTFGPNLSRKMKKTLPFEPSFTCFLGSPLGQFLSLRGAHTLFEQMRTVHTEQELANGLKRSLKQSTSPFTLPTKAVYNIFHPSDPVAYRIEPLLMSPDVEKHDLPKPLMIEPGGEYCVNESFRPEVFAQKVRGYLSQEPSTWISDTLKITPPQPSSWMSGTLKMNPPSFVKQLSMAYSSSLDTSDKAIESAEKKIEVIDEKIPPKFALSGTSDRLDFQLHTGLIQNEYVSSVSAHSSYFTNSDVIDFIVGIAVVKSANHQ</sequence>
<evidence type="ECO:0000256" key="1">
    <source>
        <dbReference type="SAM" id="MobiDB-lite"/>
    </source>
</evidence>
<dbReference type="EMBL" id="HBEL01039872">
    <property type="protein sequence ID" value="CAD8422396.1"/>
    <property type="molecule type" value="Transcribed_RNA"/>
</dbReference>
<evidence type="ECO:0000313" key="3">
    <source>
        <dbReference type="EMBL" id="CAD8422396.1"/>
    </source>
</evidence>
<accession>A0A7S0CFP1</accession>
<dbReference type="GO" id="GO:0005737">
    <property type="term" value="C:cytoplasm"/>
    <property type="evidence" value="ECO:0007669"/>
    <property type="project" value="TreeGrafter"/>
</dbReference>
<dbReference type="InterPro" id="IPR004177">
    <property type="entry name" value="DDHD_dom"/>
</dbReference>
<protein>
    <recommendedName>
        <fullName evidence="2">DDHD domain-containing protein</fullName>
    </recommendedName>
</protein>